<dbReference type="PANTHER" id="PTHR43547">
    <property type="entry name" value="TWO-COMPONENT HISTIDINE KINASE"/>
    <property type="match status" value="1"/>
</dbReference>
<feature type="domain" description="Response regulatory" evidence="7">
    <location>
        <begin position="540"/>
        <end position="656"/>
    </location>
</feature>
<dbReference type="Pfam" id="PF13426">
    <property type="entry name" value="PAS_9"/>
    <property type="match status" value="1"/>
</dbReference>
<dbReference type="PRINTS" id="PR00344">
    <property type="entry name" value="BCTRLSENSOR"/>
</dbReference>
<evidence type="ECO:0000259" key="6">
    <source>
        <dbReference type="PROSITE" id="PS50109"/>
    </source>
</evidence>
<dbReference type="PROSITE" id="PS50112">
    <property type="entry name" value="PAS"/>
    <property type="match status" value="1"/>
</dbReference>
<gene>
    <name evidence="9" type="ORF">dnm_032630</name>
</gene>
<keyword evidence="9" id="KW-0808">Transferase</keyword>
<sequence>MNKSVLLAVDDKRDNLFVLKQLIMEYFTECSVITAQSAEEGLALVKKSPPDIAVIDVQMPGMDGIEMCQRLKTDRTTAKIPVILLTAHETTPELKVNGLEAGADDFITKPFHNDELIAKIKVMLRIRKAEDILREERDKLRGTVKERTEQLEAAENRYEILFNNASDAIFVREFDGQILDVNRIACEYLGYSREELLQMTVRDIISPEQLPFVSERTEKLRKLGHLIFETAYKSRDGEIIPIEVSARVIEYTGKTVMLTIARDIRDRKKADQEKAKLQTQLRQAQKMEAIGTLAGGIAHDFNNILFSIFGYTEMTIDIVPENSPAQRNLMQVLKAADRARNLVQQILAFSRESNQELRPLRIQPVIKESLKLLRASLPSTIEIRQNIDEKCGSVMGDPTQIHQIMMNLCTNAYHAMLESGGVLLVSLGETELGADETIYYSNIEPGLYLKLSVSDTGHGMISETVERIFDPYFTTKEMEKGTGLGLSVVHGIVKSHKGHISVYSEPGMGTTFHICLPLVKKEPTEQKPVSEKLLLGNGERILLVDDEQQIVQMEKLMLQRLGYEVTTLTSSSEALNLFRMKPENFDLVITDMTMPGMTGVELSKALMDIRADIPIILCTGFSEIITEEKAKAIGIDEYVMKPMLKSEIARAIRRTLGDKGGT</sequence>
<dbReference type="InterPro" id="IPR035965">
    <property type="entry name" value="PAS-like_dom_sf"/>
</dbReference>
<dbReference type="KEGG" id="dmm:dnm_032630"/>
<feature type="coiled-coil region" evidence="5">
    <location>
        <begin position="126"/>
        <end position="164"/>
    </location>
</feature>
<evidence type="ECO:0000313" key="9">
    <source>
        <dbReference type="EMBL" id="QTA87233.1"/>
    </source>
</evidence>
<organism evidence="9 10">
    <name type="scientific">Desulfonema magnum</name>
    <dbReference type="NCBI Taxonomy" id="45655"/>
    <lineage>
        <taxon>Bacteria</taxon>
        <taxon>Pseudomonadati</taxon>
        <taxon>Thermodesulfobacteriota</taxon>
        <taxon>Desulfobacteria</taxon>
        <taxon>Desulfobacterales</taxon>
        <taxon>Desulfococcaceae</taxon>
        <taxon>Desulfonema</taxon>
    </lineage>
</organism>
<comment type="catalytic activity">
    <reaction evidence="1">
        <text>ATP + protein L-histidine = ADP + protein N-phospho-L-histidine.</text>
        <dbReference type="EC" id="2.7.13.3"/>
    </reaction>
</comment>
<evidence type="ECO:0000313" key="10">
    <source>
        <dbReference type="Proteomes" id="UP000663722"/>
    </source>
</evidence>
<dbReference type="InterPro" id="IPR036890">
    <property type="entry name" value="HATPase_C_sf"/>
</dbReference>
<dbReference type="InterPro" id="IPR004358">
    <property type="entry name" value="Sig_transdc_His_kin-like_C"/>
</dbReference>
<dbReference type="NCBIfam" id="TIGR00229">
    <property type="entry name" value="sensory_box"/>
    <property type="match status" value="1"/>
</dbReference>
<evidence type="ECO:0000256" key="4">
    <source>
        <dbReference type="PROSITE-ProRule" id="PRU00169"/>
    </source>
</evidence>
<evidence type="ECO:0000256" key="2">
    <source>
        <dbReference type="ARBA" id="ARBA00012438"/>
    </source>
</evidence>
<dbReference type="GO" id="GO:0000155">
    <property type="term" value="F:phosphorelay sensor kinase activity"/>
    <property type="evidence" value="ECO:0007669"/>
    <property type="project" value="InterPro"/>
</dbReference>
<name>A0A975BKS8_9BACT</name>
<dbReference type="RefSeq" id="WP_207682522.1">
    <property type="nucleotide sequence ID" value="NZ_CP061800.1"/>
</dbReference>
<dbReference type="Gene3D" id="3.30.565.10">
    <property type="entry name" value="Histidine kinase-like ATPase, C-terminal domain"/>
    <property type="match status" value="1"/>
</dbReference>
<dbReference type="CDD" id="cd00156">
    <property type="entry name" value="REC"/>
    <property type="match status" value="1"/>
</dbReference>
<dbReference type="SMART" id="SM00387">
    <property type="entry name" value="HATPase_c"/>
    <property type="match status" value="1"/>
</dbReference>
<dbReference type="Pfam" id="PF00512">
    <property type="entry name" value="HisKA"/>
    <property type="match status" value="1"/>
</dbReference>
<dbReference type="AlphaFoldDB" id="A0A975BKS8"/>
<dbReference type="CDD" id="cd00082">
    <property type="entry name" value="HisKA"/>
    <property type="match status" value="1"/>
</dbReference>
<dbReference type="Gene3D" id="3.30.450.20">
    <property type="entry name" value="PAS domain"/>
    <property type="match status" value="1"/>
</dbReference>
<dbReference type="InterPro" id="IPR003594">
    <property type="entry name" value="HATPase_dom"/>
</dbReference>
<feature type="modified residue" description="4-aspartylphosphate" evidence="4">
    <location>
        <position position="56"/>
    </location>
</feature>
<evidence type="ECO:0000256" key="3">
    <source>
        <dbReference type="ARBA" id="ARBA00022553"/>
    </source>
</evidence>
<dbReference type="CDD" id="cd00130">
    <property type="entry name" value="PAS"/>
    <property type="match status" value="1"/>
</dbReference>
<dbReference type="PROSITE" id="PS50110">
    <property type="entry name" value="RESPONSE_REGULATORY"/>
    <property type="match status" value="2"/>
</dbReference>
<protein>
    <recommendedName>
        <fullName evidence="2">histidine kinase</fullName>
        <ecNumber evidence="2">2.7.13.3</ecNumber>
    </recommendedName>
</protein>
<accession>A0A975BKS8</accession>
<proteinExistence type="predicted"/>
<evidence type="ECO:0000259" key="7">
    <source>
        <dbReference type="PROSITE" id="PS50110"/>
    </source>
</evidence>
<reference evidence="9" key="1">
    <citation type="journal article" date="2021" name="Microb. Physiol.">
        <title>Proteogenomic Insights into the Physiology of Marine, Sulfate-Reducing, Filamentous Desulfonema limicola and Desulfonema magnum.</title>
        <authorList>
            <person name="Schnaars V."/>
            <person name="Wohlbrand L."/>
            <person name="Scheve S."/>
            <person name="Hinrichs C."/>
            <person name="Reinhardt R."/>
            <person name="Rabus R."/>
        </authorList>
    </citation>
    <scope>NUCLEOTIDE SEQUENCE</scope>
    <source>
        <strain evidence="9">4be13</strain>
    </source>
</reference>
<dbReference type="EMBL" id="CP061800">
    <property type="protein sequence ID" value="QTA87233.1"/>
    <property type="molecule type" value="Genomic_DNA"/>
</dbReference>
<dbReference type="Pfam" id="PF00072">
    <property type="entry name" value="Response_reg"/>
    <property type="match status" value="2"/>
</dbReference>
<dbReference type="SUPFAM" id="SSF52172">
    <property type="entry name" value="CheY-like"/>
    <property type="match status" value="2"/>
</dbReference>
<dbReference type="InterPro" id="IPR001789">
    <property type="entry name" value="Sig_transdc_resp-reg_receiver"/>
</dbReference>
<keyword evidence="10" id="KW-1185">Reference proteome</keyword>
<dbReference type="SMART" id="SM00388">
    <property type="entry name" value="HisKA"/>
    <property type="match status" value="1"/>
</dbReference>
<dbReference type="Pfam" id="PF02518">
    <property type="entry name" value="HATPase_c"/>
    <property type="match status" value="1"/>
</dbReference>
<dbReference type="InterPro" id="IPR003661">
    <property type="entry name" value="HisK_dim/P_dom"/>
</dbReference>
<dbReference type="PANTHER" id="PTHR43547:SF2">
    <property type="entry name" value="HYBRID SIGNAL TRANSDUCTION HISTIDINE KINASE C"/>
    <property type="match status" value="1"/>
</dbReference>
<dbReference type="InterPro" id="IPR036097">
    <property type="entry name" value="HisK_dim/P_sf"/>
</dbReference>
<evidence type="ECO:0000256" key="1">
    <source>
        <dbReference type="ARBA" id="ARBA00000085"/>
    </source>
</evidence>
<dbReference type="Gene3D" id="1.10.287.130">
    <property type="match status" value="1"/>
</dbReference>
<dbReference type="InterPro" id="IPR011006">
    <property type="entry name" value="CheY-like_superfamily"/>
</dbReference>
<dbReference type="SUPFAM" id="SSF47384">
    <property type="entry name" value="Homodimeric domain of signal transducing histidine kinase"/>
    <property type="match status" value="1"/>
</dbReference>
<dbReference type="Proteomes" id="UP000663722">
    <property type="component" value="Chromosome"/>
</dbReference>
<feature type="modified residue" description="4-aspartylphosphate" evidence="4">
    <location>
        <position position="591"/>
    </location>
</feature>
<evidence type="ECO:0000256" key="5">
    <source>
        <dbReference type="SAM" id="Coils"/>
    </source>
</evidence>
<feature type="domain" description="Response regulatory" evidence="7">
    <location>
        <begin position="5"/>
        <end position="124"/>
    </location>
</feature>
<dbReference type="InterPro" id="IPR005467">
    <property type="entry name" value="His_kinase_dom"/>
</dbReference>
<dbReference type="SUPFAM" id="SSF55874">
    <property type="entry name" value="ATPase domain of HSP90 chaperone/DNA topoisomerase II/histidine kinase"/>
    <property type="match status" value="1"/>
</dbReference>
<feature type="domain" description="Histidine kinase" evidence="6">
    <location>
        <begin position="296"/>
        <end position="520"/>
    </location>
</feature>
<dbReference type="PROSITE" id="PS50109">
    <property type="entry name" value="HIS_KIN"/>
    <property type="match status" value="1"/>
</dbReference>
<dbReference type="SMART" id="SM00091">
    <property type="entry name" value="PAS"/>
    <property type="match status" value="1"/>
</dbReference>
<evidence type="ECO:0000259" key="8">
    <source>
        <dbReference type="PROSITE" id="PS50112"/>
    </source>
</evidence>
<dbReference type="SUPFAM" id="SSF55785">
    <property type="entry name" value="PYP-like sensor domain (PAS domain)"/>
    <property type="match status" value="1"/>
</dbReference>
<keyword evidence="9" id="KW-0418">Kinase</keyword>
<dbReference type="SMART" id="SM00448">
    <property type="entry name" value="REC"/>
    <property type="match status" value="2"/>
</dbReference>
<feature type="coiled-coil region" evidence="5">
    <location>
        <begin position="260"/>
        <end position="290"/>
    </location>
</feature>
<feature type="domain" description="PAS" evidence="8">
    <location>
        <begin position="154"/>
        <end position="224"/>
    </location>
</feature>
<keyword evidence="3 4" id="KW-0597">Phosphoprotein</keyword>
<dbReference type="EC" id="2.7.13.3" evidence="2"/>
<dbReference type="InterPro" id="IPR000014">
    <property type="entry name" value="PAS"/>
</dbReference>
<dbReference type="Gene3D" id="3.40.50.2300">
    <property type="match status" value="2"/>
</dbReference>
<keyword evidence="5" id="KW-0175">Coiled coil</keyword>